<reference evidence="7 8" key="1">
    <citation type="submission" date="2024-09" db="EMBL/GenBank/DDBJ databases">
        <title>A chromosome-level genome assembly of Gray's grenadier anchovy, Coilia grayii.</title>
        <authorList>
            <person name="Fu Z."/>
        </authorList>
    </citation>
    <scope>NUCLEOTIDE SEQUENCE [LARGE SCALE GENOMIC DNA]</scope>
    <source>
        <strain evidence="7">G4</strain>
        <tissue evidence="7">Muscle</tissue>
    </source>
</reference>
<dbReference type="PANTHER" id="PTHR24253:SF176">
    <property type="entry name" value="CORIN, ISOFORM B"/>
    <property type="match status" value="1"/>
</dbReference>
<dbReference type="Gene3D" id="2.40.10.10">
    <property type="entry name" value="Trypsin-like serine proteases"/>
    <property type="match status" value="2"/>
</dbReference>
<evidence type="ECO:0000256" key="1">
    <source>
        <dbReference type="ARBA" id="ARBA00004613"/>
    </source>
</evidence>
<keyword evidence="8" id="KW-1185">Reference proteome</keyword>
<comment type="subcellular location">
    <subcellularLocation>
        <location evidence="1">Secreted</location>
    </subcellularLocation>
</comment>
<dbReference type="GO" id="GO:0005576">
    <property type="term" value="C:extracellular region"/>
    <property type="evidence" value="ECO:0007669"/>
    <property type="project" value="UniProtKB-SubCell"/>
</dbReference>
<proteinExistence type="predicted"/>
<comment type="caution">
    <text evidence="7">The sequence shown here is derived from an EMBL/GenBank/DDBJ whole genome shotgun (WGS) entry which is preliminary data.</text>
</comment>
<gene>
    <name evidence="7" type="ORF">ACEWY4_020431</name>
</gene>
<evidence type="ECO:0000256" key="5">
    <source>
        <dbReference type="ARBA" id="ARBA00023180"/>
    </source>
</evidence>
<dbReference type="FunFam" id="2.40.10.10:FF:000054">
    <property type="entry name" value="Complement C1r subcomponent"/>
    <property type="match status" value="1"/>
</dbReference>
<dbReference type="Proteomes" id="UP001591681">
    <property type="component" value="Unassembled WGS sequence"/>
</dbReference>
<dbReference type="GO" id="GO:0004252">
    <property type="term" value="F:serine-type endopeptidase activity"/>
    <property type="evidence" value="ECO:0007669"/>
    <property type="project" value="UniProtKB-ARBA"/>
</dbReference>
<dbReference type="GO" id="GO:0006508">
    <property type="term" value="P:proteolysis"/>
    <property type="evidence" value="ECO:0007669"/>
    <property type="project" value="UniProtKB-ARBA"/>
</dbReference>
<dbReference type="PRINTS" id="PR00722">
    <property type="entry name" value="CHYMOTRYPSIN"/>
</dbReference>
<keyword evidence="3" id="KW-0732">Signal</keyword>
<feature type="domain" description="Peptidase S1" evidence="6">
    <location>
        <begin position="21"/>
        <end position="260"/>
    </location>
</feature>
<sequence>MPRGLPICGLTETQIFSSGRILGEKRAKPGEIPWQLLIKHPRGGASLINNRWAVTTASGVDGNKSLKLYGGMVDVMDQKAVVMETEKIIIHPDYEKGISEDRRTSFNNDIALLKMSFRVELGPNLIPICLPEKSEGAALEGKMGTVSGYGMTDKVSIARMLQYADIMEYETEKCPPTNGEGNRLIFTDNMFCAGLEGSSDSCWGDSGGPLFVPKSGMGNPGDPYRLKGIVSWGPNCRDYSYKMYYTKVQNYLAWIRETIDQEEQEGSI</sequence>
<evidence type="ECO:0000313" key="8">
    <source>
        <dbReference type="Proteomes" id="UP001591681"/>
    </source>
</evidence>
<dbReference type="InterPro" id="IPR001314">
    <property type="entry name" value="Peptidase_S1A"/>
</dbReference>
<dbReference type="InterPro" id="IPR033116">
    <property type="entry name" value="TRYPSIN_SER"/>
</dbReference>
<dbReference type="InterPro" id="IPR009003">
    <property type="entry name" value="Peptidase_S1_PA"/>
</dbReference>
<dbReference type="CDD" id="cd00190">
    <property type="entry name" value="Tryp_SPc"/>
    <property type="match status" value="1"/>
</dbReference>
<name>A0ABD1JCN7_9TELE</name>
<accession>A0ABD1JCN7</accession>
<dbReference type="AlphaFoldDB" id="A0ABD1JCN7"/>
<evidence type="ECO:0000259" key="6">
    <source>
        <dbReference type="PROSITE" id="PS50240"/>
    </source>
</evidence>
<dbReference type="PROSITE" id="PS50240">
    <property type="entry name" value="TRYPSIN_DOM"/>
    <property type="match status" value="1"/>
</dbReference>
<keyword evidence="5" id="KW-0325">Glycoprotein</keyword>
<dbReference type="PANTHER" id="PTHR24253">
    <property type="entry name" value="TRANSMEMBRANE PROTEASE SERINE"/>
    <property type="match status" value="1"/>
</dbReference>
<evidence type="ECO:0000256" key="3">
    <source>
        <dbReference type="ARBA" id="ARBA00022729"/>
    </source>
</evidence>
<evidence type="ECO:0000313" key="7">
    <source>
        <dbReference type="EMBL" id="KAL2084913.1"/>
    </source>
</evidence>
<dbReference type="InterPro" id="IPR043504">
    <property type="entry name" value="Peptidase_S1_PA_chymotrypsin"/>
</dbReference>
<evidence type="ECO:0000256" key="4">
    <source>
        <dbReference type="ARBA" id="ARBA00023157"/>
    </source>
</evidence>
<dbReference type="PROSITE" id="PS00135">
    <property type="entry name" value="TRYPSIN_SER"/>
    <property type="match status" value="1"/>
</dbReference>
<dbReference type="SUPFAM" id="SSF50494">
    <property type="entry name" value="Trypsin-like serine proteases"/>
    <property type="match status" value="1"/>
</dbReference>
<dbReference type="SMART" id="SM00020">
    <property type="entry name" value="Tryp_SPc"/>
    <property type="match status" value="1"/>
</dbReference>
<dbReference type="InterPro" id="IPR001254">
    <property type="entry name" value="Trypsin_dom"/>
</dbReference>
<keyword evidence="4" id="KW-1015">Disulfide bond</keyword>
<protein>
    <recommendedName>
        <fullName evidence="6">Peptidase S1 domain-containing protein</fullName>
    </recommendedName>
</protein>
<dbReference type="Pfam" id="PF00089">
    <property type="entry name" value="Trypsin"/>
    <property type="match status" value="1"/>
</dbReference>
<keyword evidence="2" id="KW-0964">Secreted</keyword>
<dbReference type="EMBL" id="JBHFQA010000017">
    <property type="protein sequence ID" value="KAL2084913.1"/>
    <property type="molecule type" value="Genomic_DNA"/>
</dbReference>
<evidence type="ECO:0000256" key="2">
    <source>
        <dbReference type="ARBA" id="ARBA00022525"/>
    </source>
</evidence>
<organism evidence="7 8">
    <name type="scientific">Coilia grayii</name>
    <name type="common">Gray's grenadier anchovy</name>
    <dbReference type="NCBI Taxonomy" id="363190"/>
    <lineage>
        <taxon>Eukaryota</taxon>
        <taxon>Metazoa</taxon>
        <taxon>Chordata</taxon>
        <taxon>Craniata</taxon>
        <taxon>Vertebrata</taxon>
        <taxon>Euteleostomi</taxon>
        <taxon>Actinopterygii</taxon>
        <taxon>Neopterygii</taxon>
        <taxon>Teleostei</taxon>
        <taxon>Clupei</taxon>
        <taxon>Clupeiformes</taxon>
        <taxon>Clupeoidei</taxon>
        <taxon>Engraulidae</taxon>
        <taxon>Coilinae</taxon>
        <taxon>Coilia</taxon>
    </lineage>
</organism>